<feature type="signal peptide" evidence="4">
    <location>
        <begin position="1"/>
        <end position="23"/>
    </location>
</feature>
<dbReference type="InterPro" id="IPR007621">
    <property type="entry name" value="TPM_dom"/>
</dbReference>
<dbReference type="RefSeq" id="WP_366233131.1">
    <property type="nucleotide sequence ID" value="NZ_JBFBMH010000019.1"/>
</dbReference>
<evidence type="ECO:0000313" key="7">
    <source>
        <dbReference type="Proteomes" id="UP001553715"/>
    </source>
</evidence>
<dbReference type="Proteomes" id="UP001553715">
    <property type="component" value="Unassembled WGS sequence"/>
</dbReference>
<feature type="coiled-coil region" evidence="1">
    <location>
        <begin position="421"/>
        <end position="472"/>
    </location>
</feature>
<dbReference type="EMBL" id="JBFBMH010000019">
    <property type="protein sequence ID" value="MEW1975916.1"/>
    <property type="molecule type" value="Genomic_DNA"/>
</dbReference>
<feature type="coiled-coil region" evidence="1">
    <location>
        <begin position="253"/>
        <end position="322"/>
    </location>
</feature>
<gene>
    <name evidence="6" type="ORF">AB0301_12690</name>
</gene>
<evidence type="ECO:0000256" key="3">
    <source>
        <dbReference type="SAM" id="Phobius"/>
    </source>
</evidence>
<feature type="region of interest" description="Disordered" evidence="2">
    <location>
        <begin position="620"/>
        <end position="663"/>
    </location>
</feature>
<evidence type="ECO:0000256" key="2">
    <source>
        <dbReference type="SAM" id="MobiDB-lite"/>
    </source>
</evidence>
<feature type="chain" id="PRO_5047183382" evidence="4">
    <location>
        <begin position="24"/>
        <end position="663"/>
    </location>
</feature>
<proteinExistence type="predicted"/>
<evidence type="ECO:0000259" key="5">
    <source>
        <dbReference type="Pfam" id="PF04536"/>
    </source>
</evidence>
<protein>
    <submittedName>
        <fullName evidence="6">TPM domain-containing protein</fullName>
    </submittedName>
</protein>
<keyword evidence="3" id="KW-0812">Transmembrane</keyword>
<comment type="caution">
    <text evidence="6">The sequence shown here is derived from an EMBL/GenBank/DDBJ whole genome shotgun (WGS) entry which is preliminary data.</text>
</comment>
<organism evidence="6 7">
    <name type="scientific">Microbacterium profundi</name>
    <dbReference type="NCBI Taxonomy" id="450380"/>
    <lineage>
        <taxon>Bacteria</taxon>
        <taxon>Bacillati</taxon>
        <taxon>Actinomycetota</taxon>
        <taxon>Actinomycetes</taxon>
        <taxon>Micrococcales</taxon>
        <taxon>Microbacteriaceae</taxon>
        <taxon>Microbacterium</taxon>
    </lineage>
</organism>
<feature type="compositionally biased region" description="Low complexity" evidence="2">
    <location>
        <begin position="631"/>
        <end position="647"/>
    </location>
</feature>
<sequence>MTVMLGLIVAMFASGWVASSAVATPPVTLSSEFVTDEAGVLSSGELDAANARLGDLATANGGDLYVVFVDEFTDPEDSVAWTDRVAADNGLGPDQYLIAVALDSGQYAISADASGPLSDSQIDAVVQAMENGLRARDWDGAVIAAADAFPGQAGQPGDAGGFVGILIALVVVAVVVIVIVMIVRSRKKKKDAARPTVPDPNDPYAVVSDDDLEKQAGSALVQADDAITSSRQEVGFAVAQYGEDSTAAFTQVVEAAQAKIAEAFALKQQIDDEVPDTAEQRRAWHIQIIQLCDAADDLLDENIEAFEELRKLEAEAPQALERLTARRAAAQQLLTAAPAALAALSQNYDAAALSTVAENPAQAQQRLSLADSEMAAASQLIAAGNSGEAAFAIRTAEAAVQQSEELTAAVTSLGANLSAVEEQARALIADLEADIAAAAAMPDSEAQLAPLIARTRANIDSAQESLQASRRNPQQVLETLDSANTQIDAALGQAREASAVAQRTQRMLQQRLTQAQAQISAATDFITTRRGAIGATARTRLAEANAAYSEAVATQATDPALATERATRAANLAGEAISYAQSEVSSFNSGGWGGSSGGSGLGGDILGGILGGLLSGGGGSGRSSGGGWSGGSSWRSSGSSRSSRPSSFGGGSRSGGRSRGGRF</sequence>
<feature type="domain" description="TPM" evidence="5">
    <location>
        <begin position="34"/>
        <end position="148"/>
    </location>
</feature>
<dbReference type="Pfam" id="PF04536">
    <property type="entry name" value="TPM_phosphatase"/>
    <property type="match status" value="1"/>
</dbReference>
<keyword evidence="3" id="KW-1133">Transmembrane helix</keyword>
<feature type="compositionally biased region" description="Gly residues" evidence="2">
    <location>
        <begin position="620"/>
        <end position="630"/>
    </location>
</feature>
<evidence type="ECO:0000313" key="6">
    <source>
        <dbReference type="EMBL" id="MEW1975916.1"/>
    </source>
</evidence>
<dbReference type="Gene3D" id="3.10.310.50">
    <property type="match status" value="1"/>
</dbReference>
<keyword evidence="3" id="KW-0472">Membrane</keyword>
<evidence type="ECO:0000256" key="1">
    <source>
        <dbReference type="SAM" id="Coils"/>
    </source>
</evidence>
<accession>A0ABV3LJ25</accession>
<evidence type="ECO:0000256" key="4">
    <source>
        <dbReference type="SAM" id="SignalP"/>
    </source>
</evidence>
<name>A0ABV3LJ25_9MICO</name>
<keyword evidence="7" id="KW-1185">Reference proteome</keyword>
<feature type="compositionally biased region" description="Gly residues" evidence="2">
    <location>
        <begin position="648"/>
        <end position="663"/>
    </location>
</feature>
<reference evidence="6 7" key="1">
    <citation type="submission" date="2024-06" db="EMBL/GenBank/DDBJ databases">
        <title>The Natural Products Discovery Center: Release of the First 8490 Sequenced Strains for Exploring Actinobacteria Biosynthetic Diversity.</title>
        <authorList>
            <person name="Kalkreuter E."/>
            <person name="Kautsar S.A."/>
            <person name="Yang D."/>
            <person name="Bader C.D."/>
            <person name="Teijaro C.N."/>
            <person name="Fluegel L."/>
            <person name="Davis C.M."/>
            <person name="Simpson J.R."/>
            <person name="Lauterbach L."/>
            <person name="Steele A.D."/>
            <person name="Gui C."/>
            <person name="Meng S."/>
            <person name="Li G."/>
            <person name="Viehrig K."/>
            <person name="Ye F."/>
            <person name="Su P."/>
            <person name="Kiefer A.F."/>
            <person name="Nichols A."/>
            <person name="Cepeda A.J."/>
            <person name="Yan W."/>
            <person name="Fan B."/>
            <person name="Jiang Y."/>
            <person name="Adhikari A."/>
            <person name="Zheng C.-J."/>
            <person name="Schuster L."/>
            <person name="Cowan T.M."/>
            <person name="Smanski M.J."/>
            <person name="Chevrette M.G."/>
            <person name="De Carvalho L.P.S."/>
            <person name="Shen B."/>
        </authorList>
    </citation>
    <scope>NUCLEOTIDE SEQUENCE [LARGE SCALE GENOMIC DNA]</scope>
    <source>
        <strain evidence="6 7">NPDC077434</strain>
    </source>
</reference>
<keyword evidence="4" id="KW-0732">Signal</keyword>
<feature type="transmembrane region" description="Helical" evidence="3">
    <location>
        <begin position="162"/>
        <end position="183"/>
    </location>
</feature>
<keyword evidence="1" id="KW-0175">Coiled coil</keyword>